<keyword evidence="5" id="KW-1185">Reference proteome</keyword>
<proteinExistence type="predicted"/>
<dbReference type="AlphaFoldDB" id="A0AAE2C8Z2"/>
<dbReference type="SUPFAM" id="SSF51395">
    <property type="entry name" value="FMN-linked oxidoreductases"/>
    <property type="match status" value="1"/>
</dbReference>
<dbReference type="GO" id="GO:0016491">
    <property type="term" value="F:oxidoreductase activity"/>
    <property type="evidence" value="ECO:0007669"/>
    <property type="project" value="InterPro"/>
</dbReference>
<dbReference type="InterPro" id="IPR045247">
    <property type="entry name" value="Oye-like"/>
</dbReference>
<comment type="caution">
    <text evidence="4">The sequence shown here is derived from an EMBL/GenBank/DDBJ whole genome shotgun (WGS) entry which is preliminary data.</text>
</comment>
<dbReference type="Proteomes" id="UP001293254">
    <property type="component" value="Unassembled WGS sequence"/>
</dbReference>
<dbReference type="PANTHER" id="PTHR22893:SF91">
    <property type="entry name" value="NADPH DEHYDROGENASE 2-RELATED"/>
    <property type="match status" value="1"/>
</dbReference>
<protein>
    <submittedName>
        <fullName evidence="4">12-oxophytodienoate reductase 2</fullName>
    </submittedName>
</protein>
<keyword evidence="1" id="KW-0285">Flavoprotein</keyword>
<evidence type="ECO:0000313" key="4">
    <source>
        <dbReference type="EMBL" id="KAK4413403.1"/>
    </source>
</evidence>
<evidence type="ECO:0000256" key="3">
    <source>
        <dbReference type="ARBA" id="ARBA00022857"/>
    </source>
</evidence>
<dbReference type="Gene3D" id="3.20.20.70">
    <property type="entry name" value="Aldolase class I"/>
    <property type="match status" value="1"/>
</dbReference>
<name>A0AAE2C8Z2_9LAMI</name>
<dbReference type="EMBL" id="JACGWO010000012">
    <property type="protein sequence ID" value="KAK4413403.1"/>
    <property type="molecule type" value="Genomic_DNA"/>
</dbReference>
<sequence>MVECDFKLQTPNYHPASKCKVEAISSEIGGDRVGIRLSPFSNYMEAGEPEPKALGLYMAEALNKYGILYCHMAKPRVYNYEETPEAHSLKPMRMALRGTFIVNGDYGRKDGNMRIMLIL</sequence>
<dbReference type="InterPro" id="IPR013785">
    <property type="entry name" value="Aldolase_TIM"/>
</dbReference>
<evidence type="ECO:0000256" key="1">
    <source>
        <dbReference type="ARBA" id="ARBA00022630"/>
    </source>
</evidence>
<reference evidence="4" key="1">
    <citation type="submission" date="2020-06" db="EMBL/GenBank/DDBJ databases">
        <authorList>
            <person name="Li T."/>
            <person name="Hu X."/>
            <person name="Zhang T."/>
            <person name="Song X."/>
            <person name="Zhang H."/>
            <person name="Dai N."/>
            <person name="Sheng W."/>
            <person name="Hou X."/>
            <person name="Wei L."/>
        </authorList>
    </citation>
    <scope>NUCLEOTIDE SEQUENCE</scope>
    <source>
        <strain evidence="4">3651</strain>
        <tissue evidence="4">Leaf</tissue>
    </source>
</reference>
<organism evidence="4 5">
    <name type="scientific">Sesamum alatum</name>
    <dbReference type="NCBI Taxonomy" id="300844"/>
    <lineage>
        <taxon>Eukaryota</taxon>
        <taxon>Viridiplantae</taxon>
        <taxon>Streptophyta</taxon>
        <taxon>Embryophyta</taxon>
        <taxon>Tracheophyta</taxon>
        <taxon>Spermatophyta</taxon>
        <taxon>Magnoliopsida</taxon>
        <taxon>eudicotyledons</taxon>
        <taxon>Gunneridae</taxon>
        <taxon>Pentapetalae</taxon>
        <taxon>asterids</taxon>
        <taxon>lamiids</taxon>
        <taxon>Lamiales</taxon>
        <taxon>Pedaliaceae</taxon>
        <taxon>Sesamum</taxon>
    </lineage>
</organism>
<keyword evidence="3" id="KW-0521">NADP</keyword>
<dbReference type="PANTHER" id="PTHR22893">
    <property type="entry name" value="NADH OXIDOREDUCTASE-RELATED"/>
    <property type="match status" value="1"/>
</dbReference>
<keyword evidence="2" id="KW-0288">FMN</keyword>
<evidence type="ECO:0000313" key="5">
    <source>
        <dbReference type="Proteomes" id="UP001293254"/>
    </source>
</evidence>
<dbReference type="GO" id="GO:0010181">
    <property type="term" value="F:FMN binding"/>
    <property type="evidence" value="ECO:0007669"/>
    <property type="project" value="InterPro"/>
</dbReference>
<reference evidence="4" key="2">
    <citation type="journal article" date="2024" name="Plant">
        <title>Genomic evolution and insights into agronomic trait innovations of Sesamum species.</title>
        <authorList>
            <person name="Miao H."/>
            <person name="Wang L."/>
            <person name="Qu L."/>
            <person name="Liu H."/>
            <person name="Sun Y."/>
            <person name="Le M."/>
            <person name="Wang Q."/>
            <person name="Wei S."/>
            <person name="Zheng Y."/>
            <person name="Lin W."/>
            <person name="Duan Y."/>
            <person name="Cao H."/>
            <person name="Xiong S."/>
            <person name="Wang X."/>
            <person name="Wei L."/>
            <person name="Li C."/>
            <person name="Ma Q."/>
            <person name="Ju M."/>
            <person name="Zhao R."/>
            <person name="Li G."/>
            <person name="Mu C."/>
            <person name="Tian Q."/>
            <person name="Mei H."/>
            <person name="Zhang T."/>
            <person name="Gao T."/>
            <person name="Zhang H."/>
        </authorList>
    </citation>
    <scope>NUCLEOTIDE SEQUENCE</scope>
    <source>
        <strain evidence="4">3651</strain>
    </source>
</reference>
<evidence type="ECO:0000256" key="2">
    <source>
        <dbReference type="ARBA" id="ARBA00022643"/>
    </source>
</evidence>
<accession>A0AAE2C8Z2</accession>
<gene>
    <name evidence="4" type="ORF">Salat_2752900</name>
</gene>